<keyword evidence="3" id="KW-1185">Reference proteome</keyword>
<organism evidence="2 3">
    <name type="scientific">Cystoisospora suis</name>
    <dbReference type="NCBI Taxonomy" id="483139"/>
    <lineage>
        <taxon>Eukaryota</taxon>
        <taxon>Sar</taxon>
        <taxon>Alveolata</taxon>
        <taxon>Apicomplexa</taxon>
        <taxon>Conoidasida</taxon>
        <taxon>Coccidia</taxon>
        <taxon>Eucoccidiorida</taxon>
        <taxon>Eimeriorina</taxon>
        <taxon>Sarcocystidae</taxon>
        <taxon>Cystoisospora</taxon>
    </lineage>
</organism>
<dbReference type="RefSeq" id="XP_067917184.1">
    <property type="nucleotide sequence ID" value="XM_068070840.1"/>
</dbReference>
<protein>
    <submittedName>
        <fullName evidence="2">Uncharacterized protein</fullName>
    </submittedName>
</protein>
<gene>
    <name evidence="2" type="ORF">CSUI_010738</name>
</gene>
<dbReference type="VEuPathDB" id="ToxoDB:CSUI_010738"/>
<dbReference type="EMBL" id="MIGC01008145">
    <property type="protein sequence ID" value="PHJ15451.1"/>
    <property type="molecule type" value="Genomic_DNA"/>
</dbReference>
<evidence type="ECO:0000313" key="2">
    <source>
        <dbReference type="EMBL" id="PHJ15451.1"/>
    </source>
</evidence>
<accession>A0A2C6J9I9</accession>
<evidence type="ECO:0000256" key="1">
    <source>
        <dbReference type="SAM" id="MobiDB-lite"/>
    </source>
</evidence>
<sequence length="495" mass="54285">MLVGTKFPAVEFSPLFGVYALPGGGVRDPAGVNGPSILAGDRESYYRDEGSTGAEESSASVQSRVVSRRSQRSSGVIRGSTTNPKTLMLMVAVTVVLSMVVAHVKYKSGVLNPFVGLVRALVVLLPEKPSGDGQVSSGISRTKTLIASIALVLSALLVTEIFTRPAVQGAEKLVDLAWGPVGDAQDSDRRLVTAADGMQLAALVFILSGMVVVAVRRVKPGAVVERRRTAAVAETLELPPEGLVLIDVPVPTPVEVLQAAEVENDPREPETDSPLEPVYKEGGPAVQEVKNNVRRLIKDTAAVLPTSHGMLKQQLEALEEAKLDRLDFEEHIRRVITVSHAVQSSVVWYNLSQMEMFLHEGKLLGHAEFLRRQLVSYHSFLQRLHPNVDRNFRSTVAIFKHKYDKSKADPLVRFVREEAEVLQTYVERLESRVALLLSFTDQSGTILTGYGEGLKRQAALFDRHVAAAARKMKNLVKPDFPDIYAAPWVYRRKES</sequence>
<proteinExistence type="predicted"/>
<comment type="caution">
    <text evidence="2">The sequence shown here is derived from an EMBL/GenBank/DDBJ whole genome shotgun (WGS) entry which is preliminary data.</text>
</comment>
<dbReference type="GeneID" id="94434051"/>
<feature type="region of interest" description="Disordered" evidence="1">
    <location>
        <begin position="47"/>
        <end position="79"/>
    </location>
</feature>
<feature type="compositionally biased region" description="Low complexity" evidence="1">
    <location>
        <begin position="51"/>
        <end position="65"/>
    </location>
</feature>
<dbReference type="Proteomes" id="UP000221165">
    <property type="component" value="Unassembled WGS sequence"/>
</dbReference>
<name>A0A2C6J9I9_9APIC</name>
<dbReference type="AlphaFoldDB" id="A0A2C6J9I9"/>
<reference evidence="2 3" key="1">
    <citation type="journal article" date="2017" name="Int. J. Parasitol.">
        <title>The genome of the protozoan parasite Cystoisospora suis and a reverse vaccinology approach to identify vaccine candidates.</title>
        <authorList>
            <person name="Palmieri N."/>
            <person name="Shrestha A."/>
            <person name="Ruttkowski B."/>
            <person name="Beck T."/>
            <person name="Vogl C."/>
            <person name="Tomley F."/>
            <person name="Blake D.P."/>
            <person name="Joachim A."/>
        </authorList>
    </citation>
    <scope>NUCLEOTIDE SEQUENCE [LARGE SCALE GENOMIC DNA]</scope>
    <source>
        <strain evidence="2 3">Wien I</strain>
    </source>
</reference>
<evidence type="ECO:0000313" key="3">
    <source>
        <dbReference type="Proteomes" id="UP000221165"/>
    </source>
</evidence>